<evidence type="ECO:0000256" key="6">
    <source>
        <dbReference type="SAM" id="MobiDB-lite"/>
    </source>
</evidence>
<evidence type="ECO:0000256" key="5">
    <source>
        <dbReference type="PROSITE-ProRule" id="PRU10141"/>
    </source>
</evidence>
<keyword evidence="9" id="KW-1185">Reference proteome</keyword>
<evidence type="ECO:0000256" key="4">
    <source>
        <dbReference type="ARBA" id="ARBA00022840"/>
    </source>
</evidence>
<protein>
    <submittedName>
        <fullName evidence="8">Serine/threonine protein kinase</fullName>
    </submittedName>
</protein>
<dbReference type="Gene3D" id="1.10.3680.10">
    <property type="entry name" value="TerB-like"/>
    <property type="match status" value="1"/>
</dbReference>
<dbReference type="Gene3D" id="3.30.200.20">
    <property type="entry name" value="Phosphorylase Kinase, domain 1"/>
    <property type="match status" value="1"/>
</dbReference>
<dbReference type="SUPFAM" id="SSF158682">
    <property type="entry name" value="TerB-like"/>
    <property type="match status" value="1"/>
</dbReference>
<keyword evidence="1" id="KW-0808">Transferase</keyword>
<dbReference type="EMBL" id="ABCS01000042">
    <property type="protein sequence ID" value="EDM77664.1"/>
    <property type="molecule type" value="Genomic_DNA"/>
</dbReference>
<dbReference type="InterPro" id="IPR017441">
    <property type="entry name" value="Protein_kinase_ATP_BS"/>
</dbReference>
<evidence type="ECO:0000256" key="3">
    <source>
        <dbReference type="ARBA" id="ARBA00022777"/>
    </source>
</evidence>
<keyword evidence="2 5" id="KW-0547">Nucleotide-binding</keyword>
<dbReference type="PROSITE" id="PS50011">
    <property type="entry name" value="PROTEIN_KINASE_DOM"/>
    <property type="match status" value="1"/>
</dbReference>
<evidence type="ECO:0000256" key="2">
    <source>
        <dbReference type="ARBA" id="ARBA00022741"/>
    </source>
</evidence>
<dbReference type="GO" id="GO:0004674">
    <property type="term" value="F:protein serine/threonine kinase activity"/>
    <property type="evidence" value="ECO:0007669"/>
    <property type="project" value="UniProtKB-KW"/>
</dbReference>
<sequence>MAPRPSCYHGSDVAGEDERSKAGPPPLPPTTAQIIGELLDGRYRVQGVIGVGGMGCVYRGLDERLGKPVAIKVLDLSLGDRPRQVQRFGREARAMAAIRHPNVVEVFDFGQTPTCVYLVMELLTGCPLSELIGDGQRIDWALLAPLATQIVRALAASHRAGVVHRDLKPSNIFLIDNGDGEVSLKVLDFGIAKLNDGMQLTQAGSVFGTAAYMAPEQATGAEVDARADLYAAGCVLFEALTGWPPFTGGTYIEVLGKQVQEAAPRLAEVAPELRVPPALEAVLAQVLAKRPEDRFSDMRAFEAALAGAPPLAPSSKAAQDALAAKIQAHSAATPELLRAEATANFAAVLEALAFVFVTLGHAPDANLDAAELETIRERLRTWSTGPSAPAANGRDAIVELVDDTYATFASIQGIDARLSKAWAQMDWLGRTLSLSARTRVLADLWAIARADGRVTILEERFLAEAAQRFELPHAAPTKEPTRQLSRAPYTPAGGGPALGGGHGHHAQTKHMVFSAKAIGPDPEDSLD</sequence>
<keyword evidence="3 8" id="KW-0418">Kinase</keyword>
<comment type="caution">
    <text evidence="8">The sequence shown here is derived from an EMBL/GenBank/DDBJ whole genome shotgun (WGS) entry which is preliminary data.</text>
</comment>
<dbReference type="Gene3D" id="1.10.510.10">
    <property type="entry name" value="Transferase(Phosphotransferase) domain 1"/>
    <property type="match status" value="1"/>
</dbReference>
<dbReference type="CDD" id="cd07177">
    <property type="entry name" value="terB_like"/>
    <property type="match status" value="1"/>
</dbReference>
<dbReference type="PROSITE" id="PS00107">
    <property type="entry name" value="PROTEIN_KINASE_ATP"/>
    <property type="match status" value="1"/>
</dbReference>
<reference evidence="8 9" key="1">
    <citation type="submission" date="2007-06" db="EMBL/GenBank/DDBJ databases">
        <authorList>
            <person name="Shimkets L."/>
            <person name="Ferriera S."/>
            <person name="Johnson J."/>
            <person name="Kravitz S."/>
            <person name="Beeson K."/>
            <person name="Sutton G."/>
            <person name="Rogers Y.-H."/>
            <person name="Friedman R."/>
            <person name="Frazier M."/>
            <person name="Venter J.C."/>
        </authorList>
    </citation>
    <scope>NUCLEOTIDE SEQUENCE [LARGE SCALE GENOMIC DNA]</scope>
    <source>
        <strain evidence="8 9">SIR-1</strain>
    </source>
</reference>
<dbReference type="Pfam" id="PF00069">
    <property type="entry name" value="Pkinase"/>
    <property type="match status" value="1"/>
</dbReference>
<dbReference type="Proteomes" id="UP000005801">
    <property type="component" value="Unassembled WGS sequence"/>
</dbReference>
<dbReference type="InterPro" id="IPR011009">
    <property type="entry name" value="Kinase-like_dom_sf"/>
</dbReference>
<dbReference type="InterPro" id="IPR029024">
    <property type="entry name" value="TerB-like"/>
</dbReference>
<feature type="binding site" evidence="5">
    <location>
        <position position="72"/>
    </location>
    <ligand>
        <name>ATP</name>
        <dbReference type="ChEBI" id="CHEBI:30616"/>
    </ligand>
</feature>
<dbReference type="InterPro" id="IPR000719">
    <property type="entry name" value="Prot_kinase_dom"/>
</dbReference>
<dbReference type="Pfam" id="PF05099">
    <property type="entry name" value="TerB"/>
    <property type="match status" value="1"/>
</dbReference>
<feature type="region of interest" description="Disordered" evidence="6">
    <location>
        <begin position="472"/>
        <end position="506"/>
    </location>
</feature>
<dbReference type="PANTHER" id="PTHR43289:SF6">
    <property type="entry name" value="SERINE_THREONINE-PROTEIN KINASE NEKL-3"/>
    <property type="match status" value="1"/>
</dbReference>
<evidence type="ECO:0000313" key="8">
    <source>
        <dbReference type="EMBL" id="EDM77664.1"/>
    </source>
</evidence>
<evidence type="ECO:0000313" key="9">
    <source>
        <dbReference type="Proteomes" id="UP000005801"/>
    </source>
</evidence>
<feature type="region of interest" description="Disordered" evidence="6">
    <location>
        <begin position="1"/>
        <end position="29"/>
    </location>
</feature>
<proteinExistence type="predicted"/>
<accession>A6G8X8</accession>
<dbReference type="GO" id="GO:0005524">
    <property type="term" value="F:ATP binding"/>
    <property type="evidence" value="ECO:0007669"/>
    <property type="project" value="UniProtKB-UniRule"/>
</dbReference>
<evidence type="ECO:0000256" key="1">
    <source>
        <dbReference type="ARBA" id="ARBA00022679"/>
    </source>
</evidence>
<dbReference type="PANTHER" id="PTHR43289">
    <property type="entry name" value="MITOGEN-ACTIVATED PROTEIN KINASE KINASE KINASE 20-RELATED"/>
    <property type="match status" value="1"/>
</dbReference>
<feature type="compositionally biased region" description="Gly residues" evidence="6">
    <location>
        <begin position="492"/>
        <end position="501"/>
    </location>
</feature>
<name>A6G8X8_9BACT</name>
<dbReference type="CDD" id="cd14014">
    <property type="entry name" value="STKc_PknB_like"/>
    <property type="match status" value="1"/>
</dbReference>
<keyword evidence="4 5" id="KW-0067">ATP-binding</keyword>
<feature type="domain" description="Protein kinase" evidence="7">
    <location>
        <begin position="43"/>
        <end position="311"/>
    </location>
</feature>
<dbReference type="PROSITE" id="PS00108">
    <property type="entry name" value="PROTEIN_KINASE_ST"/>
    <property type="match status" value="1"/>
</dbReference>
<dbReference type="AlphaFoldDB" id="A6G8X8"/>
<evidence type="ECO:0000259" key="7">
    <source>
        <dbReference type="PROSITE" id="PS50011"/>
    </source>
</evidence>
<dbReference type="InterPro" id="IPR007791">
    <property type="entry name" value="DjlA_N"/>
</dbReference>
<organism evidence="8 9">
    <name type="scientific">Plesiocystis pacifica SIR-1</name>
    <dbReference type="NCBI Taxonomy" id="391625"/>
    <lineage>
        <taxon>Bacteria</taxon>
        <taxon>Pseudomonadati</taxon>
        <taxon>Myxococcota</taxon>
        <taxon>Polyangia</taxon>
        <taxon>Nannocystales</taxon>
        <taxon>Nannocystaceae</taxon>
        <taxon>Plesiocystis</taxon>
    </lineage>
</organism>
<dbReference type="eggNOG" id="COG0515">
    <property type="taxonomic scope" value="Bacteria"/>
</dbReference>
<dbReference type="SMART" id="SM00220">
    <property type="entry name" value="S_TKc"/>
    <property type="match status" value="1"/>
</dbReference>
<dbReference type="SUPFAM" id="SSF56112">
    <property type="entry name" value="Protein kinase-like (PK-like)"/>
    <property type="match status" value="1"/>
</dbReference>
<gene>
    <name evidence="8" type="ORF">PPSIR1_13965</name>
</gene>
<keyword evidence="8" id="KW-0723">Serine/threonine-protein kinase</keyword>
<dbReference type="STRING" id="391625.PPSIR1_13965"/>
<dbReference type="InterPro" id="IPR008271">
    <property type="entry name" value="Ser/Thr_kinase_AS"/>
</dbReference>